<dbReference type="RefSeq" id="WP_007257439.1">
    <property type="nucleotide sequence ID" value="NZ_AOHZ01000002.1"/>
</dbReference>
<keyword evidence="3" id="KW-1185">Reference proteome</keyword>
<accession>L9XKL3</accession>
<organism evidence="2 3">
    <name type="scientific">Natronolimnohabitans innermongolicus JCM 12255</name>
    <dbReference type="NCBI Taxonomy" id="1227499"/>
    <lineage>
        <taxon>Archaea</taxon>
        <taxon>Methanobacteriati</taxon>
        <taxon>Methanobacteriota</taxon>
        <taxon>Stenosarchaea group</taxon>
        <taxon>Halobacteria</taxon>
        <taxon>Halobacteriales</taxon>
        <taxon>Natrialbaceae</taxon>
        <taxon>Natronolimnohabitans</taxon>
    </lineage>
</organism>
<evidence type="ECO:0000313" key="3">
    <source>
        <dbReference type="Proteomes" id="UP000011602"/>
    </source>
</evidence>
<dbReference type="EMBL" id="AOHZ01000002">
    <property type="protein sequence ID" value="ELY62285.1"/>
    <property type="molecule type" value="Genomic_DNA"/>
</dbReference>
<dbReference type="Pfam" id="PF20068">
    <property type="entry name" value="Amphi-Trp"/>
    <property type="match status" value="1"/>
</dbReference>
<reference evidence="2 3" key="1">
    <citation type="journal article" date="2014" name="PLoS Genet.">
        <title>Phylogenetically driven sequencing of extremely halophilic archaea reveals strategies for static and dynamic osmo-response.</title>
        <authorList>
            <person name="Becker E.A."/>
            <person name="Seitzer P.M."/>
            <person name="Tritt A."/>
            <person name="Larsen D."/>
            <person name="Krusor M."/>
            <person name="Yao A.I."/>
            <person name="Wu D."/>
            <person name="Madern D."/>
            <person name="Eisen J.A."/>
            <person name="Darling A.E."/>
            <person name="Facciotti M.T."/>
        </authorList>
    </citation>
    <scope>NUCLEOTIDE SEQUENCE [LARGE SCALE GENOMIC DNA]</scope>
    <source>
        <strain evidence="2 3">JCM 12255</strain>
    </source>
</reference>
<name>L9XKL3_9EURY</name>
<proteinExistence type="predicted"/>
<dbReference type="AlphaFoldDB" id="L9XKL3"/>
<dbReference type="STRING" id="1227499.C493_00625"/>
<protein>
    <recommendedName>
        <fullName evidence="1">Amphi-Trp domain-containing protein</fullName>
    </recommendedName>
</protein>
<gene>
    <name evidence="2" type="ORF">C493_00625</name>
</gene>
<sequence>MAETTENETEVPRDQAADLLQAVAQEIRGDGTAEIQVGNKLLSLSPAHELEYGIEVQERSPMLGGEREEMTITLEWEVEEAEADPDP</sequence>
<evidence type="ECO:0000259" key="1">
    <source>
        <dbReference type="Pfam" id="PF20068"/>
    </source>
</evidence>
<dbReference type="NCBIfam" id="TIGR04354">
    <property type="entry name" value="amphi-Trp"/>
    <property type="match status" value="1"/>
</dbReference>
<evidence type="ECO:0000313" key="2">
    <source>
        <dbReference type="EMBL" id="ELY62285.1"/>
    </source>
</evidence>
<dbReference type="InterPro" id="IPR027598">
    <property type="entry name" value="Amphi-Trp_dom"/>
</dbReference>
<feature type="domain" description="Amphi-Trp" evidence="1">
    <location>
        <begin position="5"/>
        <end position="83"/>
    </location>
</feature>
<dbReference type="Proteomes" id="UP000011602">
    <property type="component" value="Unassembled WGS sequence"/>
</dbReference>
<comment type="caution">
    <text evidence="2">The sequence shown here is derived from an EMBL/GenBank/DDBJ whole genome shotgun (WGS) entry which is preliminary data.</text>
</comment>
<dbReference type="OrthoDB" id="282103at2157"/>
<dbReference type="eggNOG" id="arCOG04789">
    <property type="taxonomic scope" value="Archaea"/>
</dbReference>